<accession>A0A2A7MXC4</accession>
<reference evidence="1 2" key="1">
    <citation type="submission" date="2017-10" db="EMBL/GenBank/DDBJ databases">
        <title>The new phylogeny of genus Mycobacterium.</title>
        <authorList>
            <person name="Tortoli E."/>
            <person name="Trovato A."/>
            <person name="Cirillo D.M."/>
        </authorList>
    </citation>
    <scope>NUCLEOTIDE SEQUENCE [LARGE SCALE GENOMIC DNA]</scope>
    <source>
        <strain evidence="1 2">CCUG37673</strain>
    </source>
</reference>
<comment type="caution">
    <text evidence="1">The sequence shown here is derived from an EMBL/GenBank/DDBJ whole genome shotgun (WGS) entry which is preliminary data.</text>
</comment>
<name>A0A2A7MXC4_MYCAG</name>
<dbReference type="AlphaFoldDB" id="A0A2A7MXC4"/>
<sequence>MAYVEFHMVGYCKRSDCDEYGNACGFVCAHHRDALEYTAQCTMAEMEPTVLGRLFNRVARCPTCKRMLLSESDILQAVVSV</sequence>
<gene>
    <name evidence="1" type="ORF">CQY20_19920</name>
</gene>
<protein>
    <submittedName>
        <fullName evidence="1">Uncharacterized protein</fullName>
    </submittedName>
</protein>
<proteinExistence type="predicted"/>
<organism evidence="1 2">
    <name type="scientific">Mycolicibacterium agri</name>
    <name type="common">Mycobacterium agri</name>
    <dbReference type="NCBI Taxonomy" id="36811"/>
    <lineage>
        <taxon>Bacteria</taxon>
        <taxon>Bacillati</taxon>
        <taxon>Actinomycetota</taxon>
        <taxon>Actinomycetes</taxon>
        <taxon>Mycobacteriales</taxon>
        <taxon>Mycobacteriaceae</taxon>
        <taxon>Mycolicibacterium</taxon>
    </lineage>
</organism>
<keyword evidence="2" id="KW-1185">Reference proteome</keyword>
<dbReference type="EMBL" id="PDCP01000037">
    <property type="protein sequence ID" value="PEG36163.1"/>
    <property type="molecule type" value="Genomic_DNA"/>
</dbReference>
<dbReference type="Proteomes" id="UP000220914">
    <property type="component" value="Unassembled WGS sequence"/>
</dbReference>
<evidence type="ECO:0000313" key="1">
    <source>
        <dbReference type="EMBL" id="PEG36163.1"/>
    </source>
</evidence>
<evidence type="ECO:0000313" key="2">
    <source>
        <dbReference type="Proteomes" id="UP000220914"/>
    </source>
</evidence>